<dbReference type="RefSeq" id="XP_065458165.1">
    <property type="nucleotide sequence ID" value="XM_065602093.1"/>
</dbReference>
<accession>A0ABZ0NAR7</accession>
<evidence type="ECO:0000313" key="2">
    <source>
        <dbReference type="EMBL" id="WPA96635.1"/>
    </source>
</evidence>
<dbReference type="InterPro" id="IPR029058">
    <property type="entry name" value="AB_hydrolase_fold"/>
</dbReference>
<organism evidence="2 3">
    <name type="scientific">Cercospora beticola</name>
    <name type="common">Sugarbeet leaf spot fungus</name>
    <dbReference type="NCBI Taxonomy" id="122368"/>
    <lineage>
        <taxon>Eukaryota</taxon>
        <taxon>Fungi</taxon>
        <taxon>Dikarya</taxon>
        <taxon>Ascomycota</taxon>
        <taxon>Pezizomycotina</taxon>
        <taxon>Dothideomycetes</taxon>
        <taxon>Dothideomycetidae</taxon>
        <taxon>Mycosphaerellales</taxon>
        <taxon>Mycosphaerellaceae</taxon>
        <taxon>Cercospora</taxon>
    </lineage>
</organism>
<name>A0ABZ0NAR7_CERBT</name>
<reference evidence="2 3" key="1">
    <citation type="submission" date="2023-09" db="EMBL/GenBank/DDBJ databases">
        <title>Complete-Gapless Cercospora beticola genome.</title>
        <authorList>
            <person name="Wyatt N.A."/>
            <person name="Spanner R.E."/>
            <person name="Bolton M.D."/>
        </authorList>
    </citation>
    <scope>NUCLEOTIDE SEQUENCE [LARGE SCALE GENOMIC DNA]</scope>
    <source>
        <strain evidence="2">Cb09-40</strain>
    </source>
</reference>
<dbReference type="Pfam" id="PF07859">
    <property type="entry name" value="Abhydrolase_3"/>
    <property type="match status" value="1"/>
</dbReference>
<dbReference type="GeneID" id="35425015"/>
<dbReference type="EMBL" id="CP134184">
    <property type="protein sequence ID" value="WPA96635.1"/>
    <property type="molecule type" value="Genomic_DNA"/>
</dbReference>
<sequence>MLLRCLCHPRPRCAGVRHTHLHRFATIAPARERVQVRVANGSLDVDIHYPESSHSPSLGQTSRAALLFLPRGPLLHDPQHDALNITTLRSTLACPVIQVHYRYGEEHKFPDPVFDLAAAYDWVVANMLASSTSSREPAAKIAVCGELLGGTLASALALTECRPKEPAAVVAAAINNPVLNWVDFGTTSEGIEVPRRETVARLSMHEICEARRLLFRNAADYFDPFASPILFFRAAGSRVPPPAPDAMQRMSEMDELIQAEQDQLLPQGLSSEVPPAVDSASLRKSSRRFPSKSLALRLPRFRLCTGVESQLTEQATEFRRLLLKSFERQSRVKSPRSRDMERMQLPSPEHMVLQDEVKGLGVWDDSADARRRMQDTAYWLAEALRD</sequence>
<dbReference type="Proteomes" id="UP001302367">
    <property type="component" value="Chromosome 1"/>
</dbReference>
<dbReference type="SUPFAM" id="SSF53474">
    <property type="entry name" value="alpha/beta-Hydrolases"/>
    <property type="match status" value="1"/>
</dbReference>
<evidence type="ECO:0000259" key="1">
    <source>
        <dbReference type="Pfam" id="PF07859"/>
    </source>
</evidence>
<protein>
    <recommendedName>
        <fullName evidence="1">Alpha/beta hydrolase fold-3 domain-containing protein</fullName>
    </recommendedName>
</protein>
<dbReference type="InterPro" id="IPR013094">
    <property type="entry name" value="AB_hydrolase_3"/>
</dbReference>
<keyword evidence="3" id="KW-1185">Reference proteome</keyword>
<dbReference type="Gene3D" id="3.40.50.1820">
    <property type="entry name" value="alpha/beta hydrolase"/>
    <property type="match status" value="1"/>
</dbReference>
<evidence type="ECO:0000313" key="3">
    <source>
        <dbReference type="Proteomes" id="UP001302367"/>
    </source>
</evidence>
<feature type="domain" description="Alpha/beta hydrolase fold-3" evidence="1">
    <location>
        <begin position="85"/>
        <end position="230"/>
    </location>
</feature>
<proteinExistence type="predicted"/>
<gene>
    <name evidence="2" type="ORF">RHO25_001242</name>
</gene>